<sequence length="124" mass="14124">MGEPRHSARFDSYPDLLFSAMESVCQEPADTFRRYGRDDVECRSFLPPGPTASIIVQYDGTVDDLPQLVMRVRSRHDDPGYVVDFDTYLYVPRRAQAPVRVVHRSPQITSRINRLLQSAGGRPN</sequence>
<comment type="caution">
    <text evidence="1">The sequence shown here is derived from an EMBL/GenBank/DDBJ whole genome shotgun (WGS) entry which is preliminary data.</text>
</comment>
<dbReference type="RefSeq" id="WP_138861804.1">
    <property type="nucleotide sequence ID" value="NZ_VCPC01000001.1"/>
</dbReference>
<gene>
    <name evidence="1" type="ORF">FGK64_00205</name>
</gene>
<dbReference type="Proteomes" id="UP001191082">
    <property type="component" value="Unassembled WGS sequence"/>
</dbReference>
<evidence type="ECO:0000313" key="2">
    <source>
        <dbReference type="Proteomes" id="UP001191082"/>
    </source>
</evidence>
<reference evidence="1 2" key="1">
    <citation type="submission" date="2019-05" db="EMBL/GenBank/DDBJ databases">
        <title>Marivita sp. nov. isolated from sea sediment.</title>
        <authorList>
            <person name="Kim W."/>
        </authorList>
    </citation>
    <scope>NUCLEOTIDE SEQUENCE [LARGE SCALE GENOMIC DNA]</scope>
    <source>
        <strain evidence="1 2">CAU 1492</strain>
    </source>
</reference>
<organism evidence="1 2">
    <name type="scientific">Arenibacterium halophilum</name>
    <dbReference type="NCBI Taxonomy" id="2583821"/>
    <lineage>
        <taxon>Bacteria</taxon>
        <taxon>Pseudomonadati</taxon>
        <taxon>Pseudomonadota</taxon>
        <taxon>Alphaproteobacteria</taxon>
        <taxon>Rhodobacterales</taxon>
        <taxon>Paracoccaceae</taxon>
        <taxon>Arenibacterium</taxon>
    </lineage>
</organism>
<name>A0ABY2XBQ8_9RHOB</name>
<protein>
    <submittedName>
        <fullName evidence="1">Uncharacterized protein</fullName>
    </submittedName>
</protein>
<evidence type="ECO:0000313" key="1">
    <source>
        <dbReference type="EMBL" id="TMV14451.1"/>
    </source>
</evidence>
<accession>A0ABY2XBQ8</accession>
<dbReference type="EMBL" id="VCPC01000001">
    <property type="protein sequence ID" value="TMV14451.1"/>
    <property type="molecule type" value="Genomic_DNA"/>
</dbReference>
<keyword evidence="2" id="KW-1185">Reference proteome</keyword>
<proteinExistence type="predicted"/>